<keyword evidence="2" id="KW-1185">Reference proteome</keyword>
<dbReference type="RefSeq" id="WP_095521917.1">
    <property type="nucleotide sequence ID" value="NZ_NPKH01000041.1"/>
</dbReference>
<dbReference type="AlphaFoldDB" id="A0A271K6Y0"/>
<reference evidence="1 2" key="1">
    <citation type="submission" date="2017-08" db="EMBL/GenBank/DDBJ databases">
        <title>Mesorhizobium wenxinae sp. nov., a novel rhizobial species isolated from root nodules of chickpea (Cicer arietinum L.).</title>
        <authorList>
            <person name="Zhang J."/>
        </authorList>
    </citation>
    <scope>NUCLEOTIDE SEQUENCE [LARGE SCALE GENOMIC DNA]</scope>
    <source>
        <strain evidence="2">WYCCWR 10019</strain>
    </source>
</reference>
<accession>A0A271K6Y0</accession>
<proteinExistence type="predicted"/>
<evidence type="ECO:0000313" key="2">
    <source>
        <dbReference type="Proteomes" id="UP000215931"/>
    </source>
</evidence>
<sequence length="110" mass="12867">MMFELFRNWILGLEPESSWHPWLAQRDKRVFGNLARVVVAKWERGEREEAERVAAGLRRRDGRDRNEDALMVALTVLHGDEAKAVHAEMTGEKKWDWRSKGNEILGRLRA</sequence>
<evidence type="ECO:0000313" key="1">
    <source>
        <dbReference type="EMBL" id="PAP91390.1"/>
    </source>
</evidence>
<gene>
    <name evidence="1" type="ORF">CIT31_32460</name>
</gene>
<comment type="caution">
    <text evidence="1">The sequence shown here is derived from an EMBL/GenBank/DDBJ whole genome shotgun (WGS) entry which is preliminary data.</text>
</comment>
<name>A0A271K6Y0_9HYPH</name>
<dbReference type="Proteomes" id="UP000215931">
    <property type="component" value="Unassembled WGS sequence"/>
</dbReference>
<protein>
    <submittedName>
        <fullName evidence="1">Uncharacterized protein</fullName>
    </submittedName>
</protein>
<organism evidence="1 2">
    <name type="scientific">Mesorhizobium wenxiniae</name>
    <dbReference type="NCBI Taxonomy" id="2014805"/>
    <lineage>
        <taxon>Bacteria</taxon>
        <taxon>Pseudomonadati</taxon>
        <taxon>Pseudomonadota</taxon>
        <taxon>Alphaproteobacteria</taxon>
        <taxon>Hyphomicrobiales</taxon>
        <taxon>Phyllobacteriaceae</taxon>
        <taxon>Mesorhizobium</taxon>
    </lineage>
</organism>
<dbReference type="EMBL" id="NPKH01000041">
    <property type="protein sequence ID" value="PAP91390.1"/>
    <property type="molecule type" value="Genomic_DNA"/>
</dbReference>